<dbReference type="InterPro" id="IPR007321">
    <property type="entry name" value="Transposase_28"/>
</dbReference>
<proteinExistence type="predicted"/>
<name>A0AAV0E7I6_9ASTE</name>
<feature type="domain" description="Transposase (putative) gypsy type" evidence="2">
    <location>
        <begin position="167"/>
        <end position="231"/>
    </location>
</feature>
<dbReference type="AlphaFoldDB" id="A0AAV0E7I6"/>
<feature type="compositionally biased region" description="Low complexity" evidence="1">
    <location>
        <begin position="357"/>
        <end position="369"/>
    </location>
</feature>
<dbReference type="PANTHER" id="PTHR31099:SF49">
    <property type="entry name" value="MYOSIN HEAVY CHAIN-LIKE PROTEIN"/>
    <property type="match status" value="1"/>
</dbReference>
<sequence length="405" mass="43414">MTSMEISSSSDSSSSGSSSSSSSDNANARSPGKTSVSGTSGSATTVGTIRADGEPDDVSQDSGSDAEGGGADGAVDVIDAVPLNERPADYDSGEEAESGSDVEVYDLGIPTDRERHICPIRSALDHDQVLSRVALNKIRTFLPPPFVWSVRGAEHVMRRRPGMIMLHLDSVEAGLRFPLHAFYVEFFHCFQVAPAQFMPNSYRFISAFLVRCQLAGVDATLELFHYFYRVTPQNADGYLSVAARPGRRLFKNYPSSIHDWKNRFFFLRYDGPPLPLRWNGYPPKIESSEPSDDLLLDAEKVLEGGVRPIAGFLTFEALSGAGIGPPPDRDQMNHAECLKTRKAKAAAAKAAMEKAKNAPASASNSSASDAARRTAEGEQHLIATVLAQGSGAPALEAALPLPVVP</sequence>
<dbReference type="Proteomes" id="UP001152523">
    <property type="component" value="Unassembled WGS sequence"/>
</dbReference>
<dbReference type="EMBL" id="CAMAPF010000373">
    <property type="protein sequence ID" value="CAH9117149.1"/>
    <property type="molecule type" value="Genomic_DNA"/>
</dbReference>
<evidence type="ECO:0000313" key="3">
    <source>
        <dbReference type="EMBL" id="CAH9117149.1"/>
    </source>
</evidence>
<evidence type="ECO:0000313" key="4">
    <source>
        <dbReference type="Proteomes" id="UP001152523"/>
    </source>
</evidence>
<feature type="compositionally biased region" description="Low complexity" evidence="1">
    <location>
        <begin position="7"/>
        <end position="48"/>
    </location>
</feature>
<accession>A0AAV0E7I6</accession>
<feature type="region of interest" description="Disordered" evidence="1">
    <location>
        <begin position="352"/>
        <end position="375"/>
    </location>
</feature>
<dbReference type="Pfam" id="PF04195">
    <property type="entry name" value="Transposase_28"/>
    <property type="match status" value="1"/>
</dbReference>
<dbReference type="PANTHER" id="PTHR31099">
    <property type="entry name" value="OS06G0165300 PROTEIN"/>
    <property type="match status" value="1"/>
</dbReference>
<protein>
    <recommendedName>
        <fullName evidence="2">Transposase (putative) gypsy type domain-containing protein</fullName>
    </recommendedName>
</protein>
<evidence type="ECO:0000259" key="2">
    <source>
        <dbReference type="Pfam" id="PF04195"/>
    </source>
</evidence>
<feature type="non-terminal residue" evidence="3">
    <location>
        <position position="405"/>
    </location>
</feature>
<reference evidence="3" key="1">
    <citation type="submission" date="2022-07" db="EMBL/GenBank/DDBJ databases">
        <authorList>
            <person name="Macas J."/>
            <person name="Novak P."/>
            <person name="Neumann P."/>
        </authorList>
    </citation>
    <scope>NUCLEOTIDE SEQUENCE</scope>
</reference>
<keyword evidence="4" id="KW-1185">Reference proteome</keyword>
<feature type="region of interest" description="Disordered" evidence="1">
    <location>
        <begin position="1"/>
        <end position="74"/>
    </location>
</feature>
<comment type="caution">
    <text evidence="3">The sequence shown here is derived from an EMBL/GenBank/DDBJ whole genome shotgun (WGS) entry which is preliminary data.</text>
</comment>
<gene>
    <name evidence="3" type="ORF">CEPIT_LOCUS21764</name>
</gene>
<organism evidence="3 4">
    <name type="scientific">Cuscuta epithymum</name>
    <dbReference type="NCBI Taxonomy" id="186058"/>
    <lineage>
        <taxon>Eukaryota</taxon>
        <taxon>Viridiplantae</taxon>
        <taxon>Streptophyta</taxon>
        <taxon>Embryophyta</taxon>
        <taxon>Tracheophyta</taxon>
        <taxon>Spermatophyta</taxon>
        <taxon>Magnoliopsida</taxon>
        <taxon>eudicotyledons</taxon>
        <taxon>Gunneridae</taxon>
        <taxon>Pentapetalae</taxon>
        <taxon>asterids</taxon>
        <taxon>lamiids</taxon>
        <taxon>Solanales</taxon>
        <taxon>Convolvulaceae</taxon>
        <taxon>Cuscuteae</taxon>
        <taxon>Cuscuta</taxon>
        <taxon>Cuscuta subgen. Cuscuta</taxon>
    </lineage>
</organism>
<evidence type="ECO:0000256" key="1">
    <source>
        <dbReference type="SAM" id="MobiDB-lite"/>
    </source>
</evidence>